<evidence type="ECO:0000313" key="2">
    <source>
        <dbReference type="Ensembl" id="ENSPTXP00000024557.1"/>
    </source>
</evidence>
<keyword evidence="3" id="KW-1185">Reference proteome</keyword>
<evidence type="ECO:0000313" key="3">
    <source>
        <dbReference type="Proteomes" id="UP000472273"/>
    </source>
</evidence>
<dbReference type="AlphaFoldDB" id="A0A670ZP48"/>
<dbReference type="GeneTree" id="ENSGT00940000168733"/>
<accession>A0A670ZP48</accession>
<reference evidence="2" key="2">
    <citation type="submission" date="2025-09" db="UniProtKB">
        <authorList>
            <consortium name="Ensembl"/>
        </authorList>
    </citation>
    <scope>IDENTIFICATION</scope>
</reference>
<feature type="region of interest" description="Disordered" evidence="1">
    <location>
        <begin position="1"/>
        <end position="82"/>
    </location>
</feature>
<feature type="compositionally biased region" description="Pro residues" evidence="1">
    <location>
        <begin position="66"/>
        <end position="78"/>
    </location>
</feature>
<organism evidence="2 3">
    <name type="scientific">Pseudonaja textilis</name>
    <name type="common">Eastern brown snake</name>
    <dbReference type="NCBI Taxonomy" id="8673"/>
    <lineage>
        <taxon>Eukaryota</taxon>
        <taxon>Metazoa</taxon>
        <taxon>Chordata</taxon>
        <taxon>Craniata</taxon>
        <taxon>Vertebrata</taxon>
        <taxon>Euteleostomi</taxon>
        <taxon>Lepidosauria</taxon>
        <taxon>Squamata</taxon>
        <taxon>Bifurcata</taxon>
        <taxon>Unidentata</taxon>
        <taxon>Episquamata</taxon>
        <taxon>Toxicofera</taxon>
        <taxon>Serpentes</taxon>
        <taxon>Colubroidea</taxon>
        <taxon>Elapidae</taxon>
        <taxon>Hydrophiinae</taxon>
        <taxon>Pseudonaja</taxon>
    </lineage>
</organism>
<reference evidence="2" key="1">
    <citation type="submission" date="2025-08" db="UniProtKB">
        <authorList>
            <consortium name="Ensembl"/>
        </authorList>
    </citation>
    <scope>IDENTIFICATION</scope>
</reference>
<protein>
    <submittedName>
        <fullName evidence="2">Uncharacterized protein</fullName>
    </submittedName>
</protein>
<sequence length="126" mass="13587">SPLRLHFPCLHPSPPGNPPPLPLPPSHPPPPPPPPPPPLNSPPPKKNPSIPFWDYTSHPSQRPSPQKHPLPPAYPAVPPIWSVESDDPNLAAVLERLADVKKGNTLDNFPFDPPFVRVVSPVLSGG</sequence>
<dbReference type="Ensembl" id="ENSPTXT00000025316.1">
    <property type="protein sequence ID" value="ENSPTXP00000024557.1"/>
    <property type="gene ID" value="ENSPTXG00000017101.1"/>
</dbReference>
<evidence type="ECO:0000256" key="1">
    <source>
        <dbReference type="SAM" id="MobiDB-lite"/>
    </source>
</evidence>
<dbReference type="Proteomes" id="UP000472273">
    <property type="component" value="Unplaced"/>
</dbReference>
<name>A0A670ZP48_PSETE</name>
<feature type="compositionally biased region" description="Pro residues" evidence="1">
    <location>
        <begin position="11"/>
        <end position="46"/>
    </location>
</feature>
<proteinExistence type="predicted"/>